<dbReference type="PRINTS" id="PR00453">
    <property type="entry name" value="VWFADOMAIN"/>
</dbReference>
<dbReference type="Pfam" id="PF00059">
    <property type="entry name" value="Lectin_C"/>
    <property type="match status" value="1"/>
</dbReference>
<dbReference type="SMART" id="SM00034">
    <property type="entry name" value="CLECT"/>
    <property type="match status" value="1"/>
</dbReference>
<dbReference type="Proteomes" id="UP000085678">
    <property type="component" value="Unplaced"/>
</dbReference>
<dbReference type="Gene3D" id="3.10.100.10">
    <property type="entry name" value="Mannose-Binding Protein A, subunit A"/>
    <property type="match status" value="1"/>
</dbReference>
<dbReference type="InParanoid" id="A0A1S3I3I5"/>
<dbReference type="InterPro" id="IPR016186">
    <property type="entry name" value="C-type_lectin-like/link_sf"/>
</dbReference>
<feature type="domain" description="VWFA" evidence="3">
    <location>
        <begin position="39"/>
        <end position="220"/>
    </location>
</feature>
<dbReference type="OMA" id="YGFREHE"/>
<proteinExistence type="predicted"/>
<feature type="domain" description="C-type lectin" evidence="2">
    <location>
        <begin position="288"/>
        <end position="402"/>
    </location>
</feature>
<evidence type="ECO:0000259" key="2">
    <source>
        <dbReference type="PROSITE" id="PS50041"/>
    </source>
</evidence>
<dbReference type="RefSeq" id="XP_013392798.1">
    <property type="nucleotide sequence ID" value="XM_013537344.1"/>
</dbReference>
<dbReference type="Pfam" id="PF00092">
    <property type="entry name" value="VWA"/>
    <property type="match status" value="1"/>
</dbReference>
<dbReference type="InterPro" id="IPR016187">
    <property type="entry name" value="CTDL_fold"/>
</dbReference>
<reference evidence="5" key="1">
    <citation type="submission" date="2025-08" db="UniProtKB">
        <authorList>
            <consortium name="RefSeq"/>
        </authorList>
    </citation>
    <scope>IDENTIFICATION</scope>
    <source>
        <tissue evidence="5">Gonads</tissue>
    </source>
</reference>
<dbReference type="OrthoDB" id="6132182at2759"/>
<dbReference type="PROSITE" id="PS50041">
    <property type="entry name" value="C_TYPE_LECTIN_2"/>
    <property type="match status" value="1"/>
</dbReference>
<dbReference type="PANTHER" id="PTHR24020:SF20">
    <property type="entry name" value="PH DOMAIN-CONTAINING PROTEIN"/>
    <property type="match status" value="1"/>
</dbReference>
<dbReference type="SUPFAM" id="SSF56436">
    <property type="entry name" value="C-type lectin-like"/>
    <property type="match status" value="1"/>
</dbReference>
<feature type="signal peptide" evidence="1">
    <location>
        <begin position="1"/>
        <end position="19"/>
    </location>
</feature>
<dbReference type="CDD" id="cd00037">
    <property type="entry name" value="CLECT"/>
    <property type="match status" value="1"/>
</dbReference>
<dbReference type="GO" id="GO:0005581">
    <property type="term" value="C:collagen trimer"/>
    <property type="evidence" value="ECO:0007669"/>
    <property type="project" value="UniProtKB-KW"/>
</dbReference>
<dbReference type="InterPro" id="IPR036465">
    <property type="entry name" value="vWFA_dom_sf"/>
</dbReference>
<dbReference type="KEGG" id="lak:106160680"/>
<dbReference type="CDD" id="cd01450">
    <property type="entry name" value="vWFA_subfamily_ECM"/>
    <property type="match status" value="1"/>
</dbReference>
<keyword evidence="1" id="KW-0732">Signal</keyword>
<dbReference type="GeneID" id="106160680"/>
<accession>A0A1S3I3I5</accession>
<dbReference type="PANTHER" id="PTHR24020">
    <property type="entry name" value="COLLAGEN ALPHA"/>
    <property type="match status" value="1"/>
</dbReference>
<protein>
    <submittedName>
        <fullName evidence="5">Collagen alpha-4(VI) chain</fullName>
    </submittedName>
</protein>
<feature type="chain" id="PRO_5010230053" evidence="1">
    <location>
        <begin position="20"/>
        <end position="405"/>
    </location>
</feature>
<dbReference type="InterPro" id="IPR050525">
    <property type="entry name" value="ECM_Assembly_Org"/>
</dbReference>
<dbReference type="AlphaFoldDB" id="A0A1S3I3I5"/>
<organism evidence="4 5">
    <name type="scientific">Lingula anatina</name>
    <name type="common">Brachiopod</name>
    <name type="synonym">Lingula unguis</name>
    <dbReference type="NCBI Taxonomy" id="7574"/>
    <lineage>
        <taxon>Eukaryota</taxon>
        <taxon>Metazoa</taxon>
        <taxon>Spiralia</taxon>
        <taxon>Lophotrochozoa</taxon>
        <taxon>Brachiopoda</taxon>
        <taxon>Linguliformea</taxon>
        <taxon>Lingulata</taxon>
        <taxon>Lingulida</taxon>
        <taxon>Linguloidea</taxon>
        <taxon>Lingulidae</taxon>
        <taxon>Lingula</taxon>
    </lineage>
</organism>
<name>A0A1S3I3I5_LINAN</name>
<dbReference type="PROSITE" id="PS50234">
    <property type="entry name" value="VWFA"/>
    <property type="match status" value="1"/>
</dbReference>
<dbReference type="InterPro" id="IPR002035">
    <property type="entry name" value="VWF_A"/>
</dbReference>
<keyword evidence="4" id="KW-1185">Reference proteome</keyword>
<dbReference type="InterPro" id="IPR001304">
    <property type="entry name" value="C-type_lectin-like"/>
</dbReference>
<evidence type="ECO:0000259" key="3">
    <source>
        <dbReference type="PROSITE" id="PS50234"/>
    </source>
</evidence>
<keyword evidence="5" id="KW-0176">Collagen</keyword>
<dbReference type="Gene3D" id="3.40.50.410">
    <property type="entry name" value="von Willebrand factor, type A domain"/>
    <property type="match status" value="1"/>
</dbReference>
<evidence type="ECO:0000256" key="1">
    <source>
        <dbReference type="SAM" id="SignalP"/>
    </source>
</evidence>
<gene>
    <name evidence="5" type="primary">LOC106160680</name>
</gene>
<sequence length="405" mass="44711">MKVLLVSVVLLYCAIAVVGSTSEASSANHVTCDREDKIDMAFLLDASKSVGFMNYKKVVGFVQDFISRFGVGAERVRLGLVYFSVKATRYFAFDEYSDKQAVLDKVGEMADRAFKNQLGTRTNTSGGLAVIHELFNENQRNETDAKMVIVITDGKPNSDKEATIPNADALKADGVKIMAIGVGDDIRRDNLEDIASEPYERYVFTTEDFEDLIARTEDMVQTACRNVEYLSCPEQESNDRIVDAQHAAIEKAIASLLETNEVLTELDERCNVDPCPSCFTRNDEFRSCYKAVPAAVDWPEADRLCAVLYGARLASVNTAEEHHYIKNQTFSSEEATSAGITKWWVSGNDLANHGTLMWAGDGHSVNLTVTGDHAHHCVLMDGTNHLNLVRVACGASHGFVCEKNY</sequence>
<evidence type="ECO:0000313" key="5">
    <source>
        <dbReference type="RefSeq" id="XP_013392798.1"/>
    </source>
</evidence>
<dbReference type="SMART" id="SM00327">
    <property type="entry name" value="VWA"/>
    <property type="match status" value="1"/>
</dbReference>
<evidence type="ECO:0000313" key="4">
    <source>
        <dbReference type="Proteomes" id="UP000085678"/>
    </source>
</evidence>
<dbReference type="SUPFAM" id="SSF53300">
    <property type="entry name" value="vWA-like"/>
    <property type="match status" value="1"/>
</dbReference>